<evidence type="ECO:0000313" key="2">
    <source>
        <dbReference type="Proteomes" id="UP000886998"/>
    </source>
</evidence>
<organism evidence="1 2">
    <name type="scientific">Trichonephila inaurata madagascariensis</name>
    <dbReference type="NCBI Taxonomy" id="2747483"/>
    <lineage>
        <taxon>Eukaryota</taxon>
        <taxon>Metazoa</taxon>
        <taxon>Ecdysozoa</taxon>
        <taxon>Arthropoda</taxon>
        <taxon>Chelicerata</taxon>
        <taxon>Arachnida</taxon>
        <taxon>Araneae</taxon>
        <taxon>Araneomorphae</taxon>
        <taxon>Entelegynae</taxon>
        <taxon>Araneoidea</taxon>
        <taxon>Nephilidae</taxon>
        <taxon>Trichonephila</taxon>
        <taxon>Trichonephila inaurata</taxon>
    </lineage>
</organism>
<dbReference type="AlphaFoldDB" id="A0A8X6YJ69"/>
<protein>
    <submittedName>
        <fullName evidence="1">Lines-like protein 1</fullName>
    </submittedName>
</protein>
<comment type="caution">
    <text evidence="1">The sequence shown here is derived from an EMBL/GenBank/DDBJ whole genome shotgun (WGS) entry which is preliminary data.</text>
</comment>
<reference evidence="1" key="1">
    <citation type="submission" date="2020-08" db="EMBL/GenBank/DDBJ databases">
        <title>Multicomponent nature underlies the extraordinary mechanical properties of spider dragline silk.</title>
        <authorList>
            <person name="Kono N."/>
            <person name="Nakamura H."/>
            <person name="Mori M."/>
            <person name="Yoshida Y."/>
            <person name="Ohtoshi R."/>
            <person name="Malay A.D."/>
            <person name="Moran D.A.P."/>
            <person name="Tomita M."/>
            <person name="Numata K."/>
            <person name="Arakawa K."/>
        </authorList>
    </citation>
    <scope>NUCLEOTIDE SEQUENCE</scope>
</reference>
<accession>A0A8X6YJ69</accession>
<proteinExistence type="predicted"/>
<gene>
    <name evidence="1" type="primary">NCL1_40403</name>
    <name evidence="1" type="ORF">TNIN_491171</name>
</gene>
<name>A0A8X6YJ69_9ARAC</name>
<sequence>MGSCISKDEIFIAFEGLEYTECLCLNITKSKLHDVLLNILFSSSTNLDYELLFMDILRKTAEIYTEKGMRMLSVCKEISKILELFCDDSSWNNILNYFDRKQDKHLRYVTIKTLSVIMHTFPQSLFKLRLENYNPCAKSDNCKCENKVSCASDSLENNFTVLCHELSCNWKVLLNMFLLTENQNTFSFLMLWKILCEKHMKKSHSSIFLKEEFALEFMAISVKMSTDCLRTYVDIISQIVFSNLGTNSWHLLKEEQYQKIY</sequence>
<dbReference type="EMBL" id="BMAV01019465">
    <property type="protein sequence ID" value="GFY72474.1"/>
    <property type="molecule type" value="Genomic_DNA"/>
</dbReference>
<dbReference type="OrthoDB" id="8251209at2759"/>
<evidence type="ECO:0000313" key="1">
    <source>
        <dbReference type="EMBL" id="GFY72474.1"/>
    </source>
</evidence>
<keyword evidence="2" id="KW-1185">Reference proteome</keyword>
<dbReference type="Proteomes" id="UP000886998">
    <property type="component" value="Unassembled WGS sequence"/>
</dbReference>